<dbReference type="AlphaFoldDB" id="A0A243Q4R3"/>
<dbReference type="RefSeq" id="WP_051406004.1">
    <property type="nucleotide sequence ID" value="NZ_NGFO01000049.1"/>
</dbReference>
<organism evidence="2 3">
    <name type="scientific">Gordonia lacunae</name>
    <dbReference type="NCBI Taxonomy" id="417102"/>
    <lineage>
        <taxon>Bacteria</taxon>
        <taxon>Bacillati</taxon>
        <taxon>Actinomycetota</taxon>
        <taxon>Actinomycetes</taxon>
        <taxon>Mycobacteriales</taxon>
        <taxon>Gordoniaceae</taxon>
        <taxon>Gordonia</taxon>
    </lineage>
</organism>
<keyword evidence="3" id="KW-1185">Reference proteome</keyword>
<protein>
    <recommendedName>
        <fullName evidence="4">DUF4229 domain-containing protein</fullName>
    </recommendedName>
</protein>
<comment type="caution">
    <text evidence="2">The sequence shown here is derived from an EMBL/GenBank/DDBJ whole genome shotgun (WGS) entry which is preliminary data.</text>
</comment>
<sequence>MRRNTSHGATTTPASSARSLIAIALLYNIARLALAAVLCGLILLVAYLIDVDVPFFVAVVLAVILSSPVSMIVLKPLRSRINHRAEAMDSRRAAKKGLARPDAT</sequence>
<keyword evidence="1" id="KW-0812">Transmembrane</keyword>
<evidence type="ECO:0000313" key="3">
    <source>
        <dbReference type="Proteomes" id="UP000194632"/>
    </source>
</evidence>
<dbReference type="Pfam" id="PF14012">
    <property type="entry name" value="DUF4229"/>
    <property type="match status" value="1"/>
</dbReference>
<reference evidence="2 3" key="1">
    <citation type="submission" date="2017-05" db="EMBL/GenBank/DDBJ databases">
        <title>Biotechnological potential of actinobacteria isolated from South African environments.</title>
        <authorList>
            <person name="Le Roes-Hill M."/>
            <person name="Prins A."/>
            <person name="Durrell K.A."/>
        </authorList>
    </citation>
    <scope>NUCLEOTIDE SEQUENCE [LARGE SCALE GENOMIC DNA]</scope>
    <source>
        <strain evidence="2">BS2</strain>
    </source>
</reference>
<dbReference type="EMBL" id="NGFO01000049">
    <property type="protein sequence ID" value="OUC75826.1"/>
    <property type="molecule type" value="Genomic_DNA"/>
</dbReference>
<evidence type="ECO:0000313" key="2">
    <source>
        <dbReference type="EMBL" id="OUC75826.1"/>
    </source>
</evidence>
<gene>
    <name evidence="2" type="ORF">CA982_24700</name>
</gene>
<feature type="transmembrane region" description="Helical" evidence="1">
    <location>
        <begin position="20"/>
        <end position="49"/>
    </location>
</feature>
<dbReference type="InterPro" id="IPR025323">
    <property type="entry name" value="DUF4229"/>
</dbReference>
<keyword evidence="1" id="KW-0472">Membrane</keyword>
<evidence type="ECO:0008006" key="4">
    <source>
        <dbReference type="Google" id="ProtNLM"/>
    </source>
</evidence>
<proteinExistence type="predicted"/>
<name>A0A243Q4R3_9ACTN</name>
<dbReference type="OrthoDB" id="4377418at2"/>
<feature type="transmembrane region" description="Helical" evidence="1">
    <location>
        <begin position="55"/>
        <end position="74"/>
    </location>
</feature>
<keyword evidence="1" id="KW-1133">Transmembrane helix</keyword>
<accession>A0A243Q4R3</accession>
<dbReference type="Proteomes" id="UP000194632">
    <property type="component" value="Unassembled WGS sequence"/>
</dbReference>
<evidence type="ECO:0000256" key="1">
    <source>
        <dbReference type="SAM" id="Phobius"/>
    </source>
</evidence>